<name>A0A7Z2J8R4_9BURK</name>
<dbReference type="EMBL" id="CP046909">
    <property type="protein sequence ID" value="QGZ54893.1"/>
    <property type="molecule type" value="Genomic_DNA"/>
</dbReference>
<accession>A0A7Z2J8R4</accession>
<protein>
    <submittedName>
        <fullName evidence="1">Uncharacterized protein</fullName>
    </submittedName>
</protein>
<dbReference type="KEGG" id="pacp:FAZ97_08145"/>
<dbReference type="Proteomes" id="UP000434209">
    <property type="component" value="Chromosome 1"/>
</dbReference>
<sequence length="128" mass="13380">MDRRAFLCDAGAVALGAAWQTHALRVALGARAPGASAALHLADGVVFDPALARGRVLAQKAAYAGCVAWALADHGGAMTDDDIGNLWHARIARRLEPGAALIGALRPSDRFVLERLASARGVKFRNAD</sequence>
<evidence type="ECO:0000313" key="1">
    <source>
        <dbReference type="EMBL" id="QGZ54893.1"/>
    </source>
</evidence>
<evidence type="ECO:0000313" key="2">
    <source>
        <dbReference type="Proteomes" id="UP000434209"/>
    </source>
</evidence>
<proteinExistence type="predicted"/>
<keyword evidence="2" id="KW-1185">Reference proteome</keyword>
<gene>
    <name evidence="1" type="ORF">FAZ97_08145</name>
</gene>
<reference evidence="1 2" key="1">
    <citation type="submission" date="2019-12" db="EMBL/GenBank/DDBJ databases">
        <title>Paraburkholderia acidiphila 7Q-K02 sp. nov and Paraburkholderia acidisoli DHF22 sp. nov., two strains isolated from forest soil.</title>
        <authorList>
            <person name="Gao Z."/>
            <person name="Qiu L."/>
        </authorList>
    </citation>
    <scope>NUCLEOTIDE SEQUENCE [LARGE SCALE GENOMIC DNA]</scope>
    <source>
        <strain evidence="1 2">7Q-K02</strain>
    </source>
</reference>
<organism evidence="1 2">
    <name type="scientific">Paraburkholderia acidiphila</name>
    <dbReference type="NCBI Taxonomy" id="2571747"/>
    <lineage>
        <taxon>Bacteria</taxon>
        <taxon>Pseudomonadati</taxon>
        <taxon>Pseudomonadota</taxon>
        <taxon>Betaproteobacteria</taxon>
        <taxon>Burkholderiales</taxon>
        <taxon>Burkholderiaceae</taxon>
        <taxon>Paraburkholderia</taxon>
    </lineage>
</organism>
<dbReference type="OrthoDB" id="9099456at2"/>
<dbReference type="AlphaFoldDB" id="A0A7Z2J8R4"/>
<dbReference type="RefSeq" id="WP_158757985.1">
    <property type="nucleotide sequence ID" value="NZ_CP046909.1"/>
</dbReference>